<evidence type="ECO:0000256" key="12">
    <source>
        <dbReference type="SAM" id="Phobius"/>
    </source>
</evidence>
<evidence type="ECO:0000256" key="2">
    <source>
        <dbReference type="ARBA" id="ARBA00004496"/>
    </source>
</evidence>
<feature type="region of interest" description="Disordered" evidence="11">
    <location>
        <begin position="385"/>
        <end position="443"/>
    </location>
</feature>
<dbReference type="FunFam" id="3.80.10.10:FF:000052">
    <property type="entry name" value="Leucine rich repeat containing 6"/>
    <property type="match status" value="1"/>
</dbReference>
<keyword evidence="5" id="KW-0677">Repeat</keyword>
<sequence>MLPSETVTQPDRKCDLILPLSPWFRRLLLNENKNSLKADFPKNYMLFCSRKQPKEPEAAEDGIPQTPAPAPRWHRREGGEDPLTGSYLPCRRSPRLLTNGYYIWTEDSFLCDRDGNITLSPSQTSVMYRENSVRWLLGGLVAGVFTCSLTITIAYVVKSLLLSLASYFNAGPCARVAPSAVTLEESPLTPHPRCGGQHEHTITEDLIRRNAEHNECVIFSLEELSLHQQEIERLEHIDKWCRDLKILYLQNNLIGKIENVSKLKKLEYLNLALNNIEKIENLEGCEGLTKLDLTVNFIGELSSVETLRGNIHLRELFLVGNPCADFNGYRQFVVATLRQLKWLDGKEIERSERIQALQDFPEVERQVREQEKAYCLRRARDKSEAQRKLREEQERGEKEGRPGSDGRWDADFAADPPPSVGSRDHPPALEVQEGEPSKKKVDGVEDDLEFWNKPCSFTPESRLETLRHMEKQRKDKEKSSEKKKKVKPPRMLITADGRALNVNEPKYVSPRGDEAAQWVVSVIPVTDDEKRNQIILDLAVYRYMDTSLISVDVQPTYVRVTVKGKVGEVITGGPRTPVSVRSTSDSSREHTGERSRQTEKLEVDPSKHSFPDVANIVGEKTPAPRRVRPEPKVMPHEEDPGFEDDPEVPPLI</sequence>
<dbReference type="Pfam" id="PF23602">
    <property type="entry name" value="CS_DNAAF11_C"/>
    <property type="match status" value="1"/>
</dbReference>
<keyword evidence="7" id="KW-0966">Cell projection</keyword>
<evidence type="ECO:0000313" key="14">
    <source>
        <dbReference type="EMBL" id="ELK38134.1"/>
    </source>
</evidence>
<evidence type="ECO:0000313" key="15">
    <source>
        <dbReference type="Proteomes" id="UP000010556"/>
    </source>
</evidence>
<dbReference type="PROSITE" id="PS51450">
    <property type="entry name" value="LRR"/>
    <property type="match status" value="3"/>
</dbReference>
<dbReference type="GO" id="GO:0061458">
    <property type="term" value="P:reproductive system development"/>
    <property type="evidence" value="ECO:0007669"/>
    <property type="project" value="UniProtKB-ARBA"/>
</dbReference>
<comment type="subcellular location">
    <subcellularLocation>
        <location evidence="1">Cell projection</location>
        <location evidence="1">Cilium</location>
    </subcellularLocation>
    <subcellularLocation>
        <location evidence="2">Cytoplasm</location>
    </subcellularLocation>
</comment>
<accession>L5MHM9</accession>
<feature type="transmembrane region" description="Helical" evidence="12">
    <location>
        <begin position="135"/>
        <end position="157"/>
    </location>
</feature>
<keyword evidence="6" id="KW-0969">Cilium</keyword>
<evidence type="ECO:0000256" key="4">
    <source>
        <dbReference type="ARBA" id="ARBA00022614"/>
    </source>
</evidence>
<evidence type="ECO:0000256" key="9">
    <source>
        <dbReference type="ARBA" id="ARBA00050057"/>
    </source>
</evidence>
<evidence type="ECO:0000256" key="7">
    <source>
        <dbReference type="ARBA" id="ARBA00023273"/>
    </source>
</evidence>
<proteinExistence type="inferred from homology"/>
<evidence type="ECO:0000256" key="11">
    <source>
        <dbReference type="SAM" id="MobiDB-lite"/>
    </source>
</evidence>
<dbReference type="Pfam" id="PF15121">
    <property type="entry name" value="TMEM71"/>
    <property type="match status" value="1"/>
</dbReference>
<evidence type="ECO:0000256" key="8">
    <source>
        <dbReference type="ARBA" id="ARBA00049982"/>
    </source>
</evidence>
<dbReference type="GO" id="GO:0036158">
    <property type="term" value="P:outer dynein arm assembly"/>
    <property type="evidence" value="ECO:0007669"/>
    <property type="project" value="UniProtKB-ARBA"/>
</dbReference>
<feature type="compositionally biased region" description="Basic and acidic residues" evidence="11">
    <location>
        <begin position="385"/>
        <end position="410"/>
    </location>
</feature>
<feature type="compositionally biased region" description="Basic and acidic residues" evidence="11">
    <location>
        <begin position="627"/>
        <end position="639"/>
    </location>
</feature>
<keyword evidence="12" id="KW-0812">Transmembrane</keyword>
<comment type="similarity">
    <text evidence="8">Belongs to the tilB family.</text>
</comment>
<dbReference type="GO" id="GO:0030317">
    <property type="term" value="P:flagellated sperm motility"/>
    <property type="evidence" value="ECO:0007669"/>
    <property type="project" value="UniProtKB-ARBA"/>
</dbReference>
<feature type="region of interest" description="Disordered" evidence="11">
    <location>
        <begin position="572"/>
        <end position="652"/>
    </location>
</feature>
<feature type="region of interest" description="Disordered" evidence="11">
    <location>
        <begin position="55"/>
        <end position="80"/>
    </location>
</feature>
<feature type="compositionally biased region" description="Basic and acidic residues" evidence="11">
    <location>
        <begin position="586"/>
        <end position="610"/>
    </location>
</feature>
<dbReference type="GO" id="GO:0005929">
    <property type="term" value="C:cilium"/>
    <property type="evidence" value="ECO:0007669"/>
    <property type="project" value="UniProtKB-SubCell"/>
</dbReference>
<keyword evidence="12" id="KW-0472">Membrane</keyword>
<evidence type="ECO:0000259" key="13">
    <source>
        <dbReference type="Pfam" id="PF23602"/>
    </source>
</evidence>
<dbReference type="SUPFAM" id="SSF52058">
    <property type="entry name" value="L domain-like"/>
    <property type="match status" value="1"/>
</dbReference>
<keyword evidence="15" id="KW-1185">Reference proteome</keyword>
<evidence type="ECO:0000256" key="5">
    <source>
        <dbReference type="ARBA" id="ARBA00022737"/>
    </source>
</evidence>
<dbReference type="InterPro" id="IPR032675">
    <property type="entry name" value="LRR_dom_sf"/>
</dbReference>
<dbReference type="Proteomes" id="UP000010556">
    <property type="component" value="Unassembled WGS sequence"/>
</dbReference>
<evidence type="ECO:0000256" key="6">
    <source>
        <dbReference type="ARBA" id="ARBA00023069"/>
    </source>
</evidence>
<evidence type="ECO:0000256" key="3">
    <source>
        <dbReference type="ARBA" id="ARBA00022490"/>
    </source>
</evidence>
<dbReference type="Gene3D" id="3.80.10.10">
    <property type="entry name" value="Ribonuclease Inhibitor"/>
    <property type="match status" value="1"/>
</dbReference>
<name>L5MHM9_MYODS</name>
<dbReference type="PANTHER" id="PTHR18849">
    <property type="entry name" value="LEUCINE RICH REPEAT PROTEIN"/>
    <property type="match status" value="1"/>
</dbReference>
<dbReference type="EMBL" id="KB099425">
    <property type="protein sequence ID" value="ELK38134.1"/>
    <property type="molecule type" value="Genomic_DNA"/>
</dbReference>
<dbReference type="Pfam" id="PF14580">
    <property type="entry name" value="LRR_9"/>
    <property type="match status" value="1"/>
</dbReference>
<feature type="compositionally biased region" description="Acidic residues" evidence="11">
    <location>
        <begin position="640"/>
        <end position="652"/>
    </location>
</feature>
<dbReference type="GO" id="GO:0061512">
    <property type="term" value="P:protein localization to cilium"/>
    <property type="evidence" value="ECO:0007669"/>
    <property type="project" value="UniProtKB-ARBA"/>
</dbReference>
<dbReference type="GO" id="GO:0005737">
    <property type="term" value="C:cytoplasm"/>
    <property type="evidence" value="ECO:0007669"/>
    <property type="project" value="UniProtKB-SubCell"/>
</dbReference>
<dbReference type="InterPro" id="IPR056496">
    <property type="entry name" value="CS_DNAAF11_C"/>
</dbReference>
<dbReference type="InterPro" id="IPR027975">
    <property type="entry name" value="TMEM71"/>
</dbReference>
<feature type="compositionally biased region" description="Basic and acidic residues" evidence="11">
    <location>
        <begin position="462"/>
        <end position="480"/>
    </location>
</feature>
<evidence type="ECO:0000256" key="1">
    <source>
        <dbReference type="ARBA" id="ARBA00004138"/>
    </source>
</evidence>
<dbReference type="AlphaFoldDB" id="L5MHM9"/>
<comment type="subunit">
    <text evidence="10">Interacts (via CS domain) with ZMYND10 (via C-terminus).</text>
</comment>
<evidence type="ECO:0000256" key="10">
    <source>
        <dbReference type="ARBA" id="ARBA00061797"/>
    </source>
</evidence>
<dbReference type="SMART" id="SM00365">
    <property type="entry name" value="LRR_SD22"/>
    <property type="match status" value="2"/>
</dbReference>
<organism evidence="14 15">
    <name type="scientific">Myotis davidii</name>
    <name type="common">David's myotis</name>
    <dbReference type="NCBI Taxonomy" id="225400"/>
    <lineage>
        <taxon>Eukaryota</taxon>
        <taxon>Metazoa</taxon>
        <taxon>Chordata</taxon>
        <taxon>Craniata</taxon>
        <taxon>Vertebrata</taxon>
        <taxon>Euteleostomi</taxon>
        <taxon>Mammalia</taxon>
        <taxon>Eutheria</taxon>
        <taxon>Laurasiatheria</taxon>
        <taxon>Chiroptera</taxon>
        <taxon>Yangochiroptera</taxon>
        <taxon>Vespertilionidae</taxon>
        <taxon>Myotis</taxon>
    </lineage>
</organism>
<dbReference type="GO" id="GO:0005576">
    <property type="term" value="C:extracellular region"/>
    <property type="evidence" value="ECO:0007669"/>
    <property type="project" value="GOC"/>
</dbReference>
<keyword evidence="4" id="KW-0433">Leucine-rich repeat</keyword>
<reference evidence="15" key="1">
    <citation type="journal article" date="2013" name="Science">
        <title>Comparative analysis of bat genomes provides insight into the evolution of flight and immunity.</title>
        <authorList>
            <person name="Zhang G."/>
            <person name="Cowled C."/>
            <person name="Shi Z."/>
            <person name="Huang Z."/>
            <person name="Bishop-Lilly K.A."/>
            <person name="Fang X."/>
            <person name="Wynne J.W."/>
            <person name="Xiong Z."/>
            <person name="Baker M.L."/>
            <person name="Zhao W."/>
            <person name="Tachedjian M."/>
            <person name="Zhu Y."/>
            <person name="Zhou P."/>
            <person name="Jiang X."/>
            <person name="Ng J."/>
            <person name="Yang L."/>
            <person name="Wu L."/>
            <person name="Xiao J."/>
            <person name="Feng Y."/>
            <person name="Chen Y."/>
            <person name="Sun X."/>
            <person name="Zhang Y."/>
            <person name="Marsh G.A."/>
            <person name="Crameri G."/>
            <person name="Broder C.C."/>
            <person name="Frey K.G."/>
            <person name="Wang L.F."/>
            <person name="Wang J."/>
        </authorList>
    </citation>
    <scope>NUCLEOTIDE SEQUENCE [LARGE SCALE GENOMIC DNA]</scope>
</reference>
<dbReference type="InterPro" id="IPR001611">
    <property type="entry name" value="Leu-rich_rpt"/>
</dbReference>
<keyword evidence="3" id="KW-0963">Cytoplasm</keyword>
<keyword evidence="12" id="KW-1133">Transmembrane helix</keyword>
<gene>
    <name evidence="14" type="ORF">MDA_GLEAN10015400</name>
</gene>
<dbReference type="eggNOG" id="ENOG502RZWR">
    <property type="taxonomic scope" value="Eukaryota"/>
</dbReference>
<protein>
    <recommendedName>
        <fullName evidence="9">Leucine-rich repeat-containing protein 6</fullName>
    </recommendedName>
</protein>
<dbReference type="GO" id="GO:0060287">
    <property type="term" value="P:epithelial cilium movement involved in determination of left/right asymmetry"/>
    <property type="evidence" value="ECO:0007669"/>
    <property type="project" value="UniProtKB-ARBA"/>
</dbReference>
<feature type="region of interest" description="Disordered" evidence="11">
    <location>
        <begin position="462"/>
        <end position="488"/>
    </location>
</feature>
<feature type="domain" description="Dynein axonemal assembly factor 11-like CS" evidence="13">
    <location>
        <begin position="462"/>
        <end position="570"/>
    </location>
</feature>
<dbReference type="PANTHER" id="PTHR18849:SF0">
    <property type="entry name" value="CILIA- AND FLAGELLA-ASSOCIATED PROTEIN 410-RELATED"/>
    <property type="match status" value="1"/>
</dbReference>